<dbReference type="PANTHER" id="PTHR48095:SF2">
    <property type="entry name" value="BIOTIN CARBOXYLASE, CHLOROPLASTIC"/>
    <property type="match status" value="1"/>
</dbReference>
<dbReference type="KEGG" id="sbae:DSM104329_02348"/>
<sequence>MTLPELRRVLVANRGEIAVRVIRACADLGIESVAVYSDADASALHVQLADEARAIGPPPARKSYLRADAIVEAALAANADAVHPGYGFLAEVPALPRACAEAGLRFVGPPAHVMELVGDKVAARAAASRAGVPIVPGSDRAEDADAAHAFAGEVGYPVMLKASAGGGGRGIRVVAAPDEMRAAFSGAFAQAEAAFGDGALFVEKLVERARHVEVQVLADELGSVVHLFERECSIQRHRQKLVEEAPSPGISEQLRQDLCASAVALAHEVGYVNAGTVEFLVDVDAQAFYFLEVNARIQVEHGVTELVTGVDLVAEQLRIAAGEPLSFMQDDVRRYGTAIEFRINAEDPDNGFMPSPGRIEALRLPAGPGVRVDTGVEAGDAVQPFYDSMIAKLMVWGRDRDEALARARRALDELVVDGVTTTRGLHRRLLEWEGLAEATADTGALEALLSADAPS</sequence>
<keyword evidence="6" id="KW-0092">Biotin</keyword>
<dbReference type="PROSITE" id="PS50979">
    <property type="entry name" value="BC"/>
    <property type="match status" value="1"/>
</dbReference>
<dbReference type="GO" id="GO:0005524">
    <property type="term" value="F:ATP binding"/>
    <property type="evidence" value="ECO:0007669"/>
    <property type="project" value="UniProtKB-UniRule"/>
</dbReference>
<evidence type="ECO:0000256" key="2">
    <source>
        <dbReference type="ARBA" id="ARBA00013263"/>
    </source>
</evidence>
<dbReference type="Gene3D" id="3.30.470.20">
    <property type="entry name" value="ATP-grasp fold, B domain"/>
    <property type="match status" value="1"/>
</dbReference>
<evidence type="ECO:0000256" key="7">
    <source>
        <dbReference type="ARBA" id="ARBA00048600"/>
    </source>
</evidence>
<dbReference type="Pfam" id="PF02785">
    <property type="entry name" value="Biotin_carb_C"/>
    <property type="match status" value="1"/>
</dbReference>
<dbReference type="SUPFAM" id="SSF51246">
    <property type="entry name" value="Rudiment single hybrid motif"/>
    <property type="match status" value="1"/>
</dbReference>
<comment type="function">
    <text evidence="1">This protein is a component of the acetyl coenzyme A carboxylase complex; first, biotin carboxylase catalyzes the carboxylation of the carrier protein and then the transcarboxylase transfers the carboxyl group to form malonyl-CoA.</text>
</comment>
<dbReference type="PROSITE" id="PS00867">
    <property type="entry name" value="CPSASE_2"/>
    <property type="match status" value="1"/>
</dbReference>
<gene>
    <name evidence="11" type="primary">accC_2</name>
    <name evidence="11" type="ORF">DSM104329_02348</name>
</gene>
<dbReference type="EC" id="6.3.4.14" evidence="2"/>
<evidence type="ECO:0000259" key="9">
    <source>
        <dbReference type="PROSITE" id="PS50975"/>
    </source>
</evidence>
<dbReference type="InterPro" id="IPR011761">
    <property type="entry name" value="ATP-grasp"/>
</dbReference>
<evidence type="ECO:0000256" key="1">
    <source>
        <dbReference type="ARBA" id="ARBA00003761"/>
    </source>
</evidence>
<evidence type="ECO:0000256" key="4">
    <source>
        <dbReference type="ARBA" id="ARBA00022741"/>
    </source>
</evidence>
<dbReference type="InterPro" id="IPR011764">
    <property type="entry name" value="Biotin_carboxylation_dom"/>
</dbReference>
<evidence type="ECO:0000259" key="10">
    <source>
        <dbReference type="PROSITE" id="PS50979"/>
    </source>
</evidence>
<evidence type="ECO:0000256" key="8">
    <source>
        <dbReference type="PROSITE-ProRule" id="PRU00409"/>
    </source>
</evidence>
<dbReference type="FunFam" id="3.40.50.20:FF:000010">
    <property type="entry name" value="Propionyl-CoA carboxylase subunit alpha"/>
    <property type="match status" value="1"/>
</dbReference>
<evidence type="ECO:0000313" key="12">
    <source>
        <dbReference type="Proteomes" id="UP001162834"/>
    </source>
</evidence>
<dbReference type="InterPro" id="IPR005481">
    <property type="entry name" value="BC-like_N"/>
</dbReference>
<dbReference type="GO" id="GO:0046872">
    <property type="term" value="F:metal ion binding"/>
    <property type="evidence" value="ECO:0007669"/>
    <property type="project" value="InterPro"/>
</dbReference>
<dbReference type="PANTHER" id="PTHR48095">
    <property type="entry name" value="PYRUVATE CARBOXYLASE SUBUNIT A"/>
    <property type="match status" value="1"/>
</dbReference>
<dbReference type="SUPFAM" id="SSF56059">
    <property type="entry name" value="Glutathione synthetase ATP-binding domain-like"/>
    <property type="match status" value="1"/>
</dbReference>
<evidence type="ECO:0000256" key="3">
    <source>
        <dbReference type="ARBA" id="ARBA00022598"/>
    </source>
</evidence>
<keyword evidence="3 11" id="KW-0436">Ligase</keyword>
<dbReference type="InterPro" id="IPR011054">
    <property type="entry name" value="Rudment_hybrid_motif"/>
</dbReference>
<dbReference type="RefSeq" id="WP_259315629.1">
    <property type="nucleotide sequence ID" value="NZ_CP087164.1"/>
</dbReference>
<proteinExistence type="predicted"/>
<protein>
    <recommendedName>
        <fullName evidence="2">biotin carboxylase</fullName>
        <ecNumber evidence="2">6.3.4.14</ecNumber>
    </recommendedName>
</protein>
<evidence type="ECO:0000256" key="5">
    <source>
        <dbReference type="ARBA" id="ARBA00022840"/>
    </source>
</evidence>
<dbReference type="PROSITE" id="PS50975">
    <property type="entry name" value="ATP_GRASP"/>
    <property type="match status" value="1"/>
</dbReference>
<reference evidence="11" key="1">
    <citation type="journal article" date="2022" name="Int. J. Syst. Evol. Microbiol.">
        <title>Pseudomonas aegrilactucae sp. nov. and Pseudomonas morbosilactucae sp. nov., pathogens causing bacterial rot of lettuce in Japan.</title>
        <authorList>
            <person name="Sawada H."/>
            <person name="Fujikawa T."/>
            <person name="Satou M."/>
        </authorList>
    </citation>
    <scope>NUCLEOTIDE SEQUENCE</scope>
    <source>
        <strain evidence="11">0166_1</strain>
    </source>
</reference>
<keyword evidence="5 8" id="KW-0067">ATP-binding</keyword>
<feature type="domain" description="ATP-grasp" evidence="9">
    <location>
        <begin position="124"/>
        <end position="321"/>
    </location>
</feature>
<keyword evidence="12" id="KW-1185">Reference proteome</keyword>
<organism evidence="11 12">
    <name type="scientific">Capillimicrobium parvum</name>
    <dbReference type="NCBI Taxonomy" id="2884022"/>
    <lineage>
        <taxon>Bacteria</taxon>
        <taxon>Bacillati</taxon>
        <taxon>Actinomycetota</taxon>
        <taxon>Thermoleophilia</taxon>
        <taxon>Solirubrobacterales</taxon>
        <taxon>Capillimicrobiaceae</taxon>
        <taxon>Capillimicrobium</taxon>
    </lineage>
</organism>
<dbReference type="InterPro" id="IPR016185">
    <property type="entry name" value="PreATP-grasp_dom_sf"/>
</dbReference>
<keyword evidence="4 8" id="KW-0547">Nucleotide-binding</keyword>
<comment type="catalytic activity">
    <reaction evidence="7">
        <text>N(6)-biotinyl-L-lysyl-[protein] + hydrogencarbonate + ATP = N(6)-carboxybiotinyl-L-lysyl-[protein] + ADP + phosphate + H(+)</text>
        <dbReference type="Rhea" id="RHEA:13501"/>
        <dbReference type="Rhea" id="RHEA-COMP:10505"/>
        <dbReference type="Rhea" id="RHEA-COMP:10506"/>
        <dbReference type="ChEBI" id="CHEBI:15378"/>
        <dbReference type="ChEBI" id="CHEBI:17544"/>
        <dbReference type="ChEBI" id="CHEBI:30616"/>
        <dbReference type="ChEBI" id="CHEBI:43474"/>
        <dbReference type="ChEBI" id="CHEBI:83144"/>
        <dbReference type="ChEBI" id="CHEBI:83145"/>
        <dbReference type="ChEBI" id="CHEBI:456216"/>
        <dbReference type="EC" id="6.3.4.14"/>
    </reaction>
</comment>
<dbReference type="InterPro" id="IPR005479">
    <property type="entry name" value="CPAse_ATP-bd"/>
</dbReference>
<name>A0A9E6XWS5_9ACTN</name>
<dbReference type="SUPFAM" id="SSF52440">
    <property type="entry name" value="PreATP-grasp domain"/>
    <property type="match status" value="1"/>
</dbReference>
<dbReference type="NCBIfam" id="NF006367">
    <property type="entry name" value="PRK08591.1"/>
    <property type="match status" value="1"/>
</dbReference>
<dbReference type="Pfam" id="PF00289">
    <property type="entry name" value="Biotin_carb_N"/>
    <property type="match status" value="1"/>
</dbReference>
<evidence type="ECO:0000313" key="11">
    <source>
        <dbReference type="EMBL" id="UGS35951.1"/>
    </source>
</evidence>
<dbReference type="InterPro" id="IPR005482">
    <property type="entry name" value="Biotin_COase_C"/>
</dbReference>
<dbReference type="Proteomes" id="UP001162834">
    <property type="component" value="Chromosome"/>
</dbReference>
<dbReference type="SMART" id="SM00878">
    <property type="entry name" value="Biotin_carb_C"/>
    <property type="match status" value="1"/>
</dbReference>
<accession>A0A9E6XWS5</accession>
<evidence type="ECO:0000256" key="6">
    <source>
        <dbReference type="ARBA" id="ARBA00023267"/>
    </source>
</evidence>
<feature type="domain" description="Biotin carboxylation" evidence="10">
    <location>
        <begin position="5"/>
        <end position="450"/>
    </location>
</feature>
<dbReference type="Pfam" id="PF02786">
    <property type="entry name" value="CPSase_L_D2"/>
    <property type="match status" value="1"/>
</dbReference>
<dbReference type="GO" id="GO:0004075">
    <property type="term" value="F:biotin carboxylase activity"/>
    <property type="evidence" value="ECO:0007669"/>
    <property type="project" value="UniProtKB-EC"/>
</dbReference>
<dbReference type="PROSITE" id="PS00866">
    <property type="entry name" value="CPSASE_1"/>
    <property type="match status" value="1"/>
</dbReference>
<dbReference type="AlphaFoldDB" id="A0A9E6XWS5"/>
<dbReference type="FunFam" id="3.30.1490.20:FF:000003">
    <property type="entry name" value="acetyl-CoA carboxylase isoform X1"/>
    <property type="match status" value="1"/>
</dbReference>
<dbReference type="InterPro" id="IPR051602">
    <property type="entry name" value="ACC_Biotin_Carboxylase"/>
</dbReference>
<dbReference type="EMBL" id="CP087164">
    <property type="protein sequence ID" value="UGS35951.1"/>
    <property type="molecule type" value="Genomic_DNA"/>
</dbReference>